<gene>
    <name evidence="2" type="ORF">Pflav_025700</name>
</gene>
<accession>A0A6F8XQR5</accession>
<dbReference type="Proteomes" id="UP000502508">
    <property type="component" value="Chromosome"/>
</dbReference>
<reference evidence="2 3" key="2">
    <citation type="submission" date="2020-03" db="EMBL/GenBank/DDBJ databases">
        <authorList>
            <person name="Ichikawa N."/>
            <person name="Kimura A."/>
            <person name="Kitahashi Y."/>
            <person name="Uohara A."/>
        </authorList>
    </citation>
    <scope>NUCLEOTIDE SEQUENCE [LARGE SCALE GENOMIC DNA]</scope>
    <source>
        <strain evidence="2 3">NBRC 107702</strain>
    </source>
</reference>
<proteinExistence type="predicted"/>
<evidence type="ECO:0008006" key="4">
    <source>
        <dbReference type="Google" id="ProtNLM"/>
    </source>
</evidence>
<reference evidence="2 3" key="1">
    <citation type="submission" date="2020-03" db="EMBL/GenBank/DDBJ databases">
        <title>Whole genome shotgun sequence of Phytohabitans flavus NBRC 107702.</title>
        <authorList>
            <person name="Komaki H."/>
            <person name="Tamura T."/>
        </authorList>
    </citation>
    <scope>NUCLEOTIDE SEQUENCE [LARGE SCALE GENOMIC DNA]</scope>
    <source>
        <strain evidence="2 3">NBRC 107702</strain>
    </source>
</reference>
<evidence type="ECO:0000256" key="1">
    <source>
        <dbReference type="SAM" id="SignalP"/>
    </source>
</evidence>
<organism evidence="2 3">
    <name type="scientific">Phytohabitans flavus</name>
    <dbReference type="NCBI Taxonomy" id="1076124"/>
    <lineage>
        <taxon>Bacteria</taxon>
        <taxon>Bacillati</taxon>
        <taxon>Actinomycetota</taxon>
        <taxon>Actinomycetes</taxon>
        <taxon>Micromonosporales</taxon>
        <taxon>Micromonosporaceae</taxon>
    </lineage>
</organism>
<protein>
    <recommendedName>
        <fullName evidence="4">DUF306 domain-containing protein</fullName>
    </recommendedName>
</protein>
<evidence type="ECO:0000313" key="2">
    <source>
        <dbReference type="EMBL" id="BCB76160.1"/>
    </source>
</evidence>
<keyword evidence="1" id="KW-0732">Signal</keyword>
<keyword evidence="3" id="KW-1185">Reference proteome</keyword>
<feature type="signal peptide" evidence="1">
    <location>
        <begin position="1"/>
        <end position="20"/>
    </location>
</feature>
<dbReference type="PROSITE" id="PS51257">
    <property type="entry name" value="PROKAR_LIPOPROTEIN"/>
    <property type="match status" value="1"/>
</dbReference>
<dbReference type="KEGG" id="pfla:Pflav_025700"/>
<name>A0A6F8XQR5_9ACTN</name>
<dbReference type="AlphaFoldDB" id="A0A6F8XQR5"/>
<feature type="chain" id="PRO_5039080130" description="DUF306 domain-containing protein" evidence="1">
    <location>
        <begin position="21"/>
        <end position="281"/>
    </location>
</feature>
<dbReference type="RefSeq" id="WP_173036278.1">
    <property type="nucleotide sequence ID" value="NZ_AP022870.1"/>
</dbReference>
<sequence>MRLIAVPVLLVVLLAGCADRAGPIVDAVPAQAADPVALIGNWLVIGADEEEGTVLRLAGPSQVSDLSLWRSCGQLGGGWRADGAGMFLADVPSPTLCARNTVPSPSWLDRVTAYRLDGADRELLDAGGAVVARLVPATEPIPVNPKLYLPDAAKPPVVTDEDRQGLRPGAPLPAGLTPATAETLVGRWVADAGVHQQVEPHVELNADSTWSGSDGCNPSRGRWIAGSGGTLLATIRPSTNIGCDNHPAGGWLFDARLAAIDGDQLVFFDAAAEELGRLHRG</sequence>
<evidence type="ECO:0000313" key="3">
    <source>
        <dbReference type="Proteomes" id="UP000502508"/>
    </source>
</evidence>
<dbReference type="EMBL" id="AP022870">
    <property type="protein sequence ID" value="BCB76160.1"/>
    <property type="molecule type" value="Genomic_DNA"/>
</dbReference>